<evidence type="ECO:0000256" key="7">
    <source>
        <dbReference type="SAM" id="Phobius"/>
    </source>
</evidence>
<feature type="transmembrane region" description="Helical" evidence="7">
    <location>
        <begin position="115"/>
        <end position="134"/>
    </location>
</feature>
<proteinExistence type="inferred from homology"/>
<sequence length="216" mass="24446">MIAKKTEDKDFVIPRYTLTEEIINSIIHGIGVIFSIFALLLLFKKNSLDFVKTFCFSIYGGSLIILYLASTLYHSLKLNKAKKLFRVFDHCSIFVLIAGTYTPLIGLFLKAKIGLVILLVIWSVAILGIVLNAIDVNKFSLFSLICYIVMGWAAIFIIKPISSSLTQKQNLWLFIGGALYTLGTVLYMLGKRIKYCHCVWHLFVLCASVFHFLIFV</sequence>
<evidence type="ECO:0000256" key="1">
    <source>
        <dbReference type="ARBA" id="ARBA00004127"/>
    </source>
</evidence>
<dbReference type="Pfam" id="PF03006">
    <property type="entry name" value="HlyIII"/>
    <property type="match status" value="1"/>
</dbReference>
<gene>
    <name evidence="8" type="ORF">CfP315_0670</name>
</gene>
<dbReference type="Proteomes" id="UP001337580">
    <property type="component" value="Chromosome"/>
</dbReference>
<feature type="transmembrane region" description="Helical" evidence="7">
    <location>
        <begin position="56"/>
        <end position="75"/>
    </location>
</feature>
<reference evidence="8" key="1">
    <citation type="journal article" date="2023" name="ISME J.">
        <title>Emergence of putative energy parasites within Clostridia revealed by genome analysis of a novel endosymbiotic clade.</title>
        <authorList>
            <person name="Takahashi K."/>
            <person name="Kuwahara H."/>
            <person name="Horikawa Y."/>
            <person name="Izawa K."/>
            <person name="Kato D."/>
            <person name="Inagaki T."/>
            <person name="Yuki M."/>
            <person name="Ohkuma M."/>
            <person name="Hongoh Y."/>
        </authorList>
    </citation>
    <scope>NUCLEOTIDE SEQUENCE</scope>
    <source>
        <strain evidence="8">CfP3-15</strain>
    </source>
</reference>
<dbReference type="InterPro" id="IPR005744">
    <property type="entry name" value="Hy-lIII"/>
</dbReference>
<keyword evidence="6" id="KW-0862">Zinc</keyword>
<organism evidence="8">
    <name type="scientific">Candidatus Improbicoccus pseudotrichonymphae</name>
    <dbReference type="NCBI Taxonomy" id="3033792"/>
    <lineage>
        <taxon>Bacteria</taxon>
        <taxon>Bacillati</taxon>
        <taxon>Bacillota</taxon>
        <taxon>Clostridia</taxon>
        <taxon>Candidatus Improbicoccus</taxon>
    </lineage>
</organism>
<evidence type="ECO:0000256" key="6">
    <source>
        <dbReference type="PIRSR" id="PIRSR604254-1"/>
    </source>
</evidence>
<name>A0AA48I1K4_9FIRM</name>
<feature type="transmembrane region" description="Helical" evidence="7">
    <location>
        <begin position="198"/>
        <end position="215"/>
    </location>
</feature>
<accession>A0AA48I1K4</accession>
<keyword evidence="3 7" id="KW-0812">Transmembrane</keyword>
<feature type="transmembrane region" description="Helical" evidence="7">
    <location>
        <begin position="170"/>
        <end position="189"/>
    </location>
</feature>
<dbReference type="PANTHER" id="PTHR20855">
    <property type="entry name" value="ADIPOR/PROGESTIN RECEPTOR-RELATED"/>
    <property type="match status" value="1"/>
</dbReference>
<comment type="similarity">
    <text evidence="2">Belongs to the UPF0073 (Hly-III) family.</text>
</comment>
<dbReference type="KEGG" id="ips:CfP315_0670"/>
<feature type="transmembrane region" description="Helical" evidence="7">
    <location>
        <begin position="87"/>
        <end position="109"/>
    </location>
</feature>
<feature type="transmembrane region" description="Helical" evidence="7">
    <location>
        <begin position="21"/>
        <end position="44"/>
    </location>
</feature>
<evidence type="ECO:0000256" key="3">
    <source>
        <dbReference type="ARBA" id="ARBA00022692"/>
    </source>
</evidence>
<dbReference type="GO" id="GO:0140911">
    <property type="term" value="F:pore-forming activity"/>
    <property type="evidence" value="ECO:0007669"/>
    <property type="project" value="InterPro"/>
</dbReference>
<dbReference type="InterPro" id="IPR004254">
    <property type="entry name" value="AdipoR/HlyIII-related"/>
</dbReference>
<protein>
    <submittedName>
        <fullName evidence="8">Hemolysin III family protein</fullName>
    </submittedName>
</protein>
<keyword evidence="5 7" id="KW-0472">Membrane</keyword>
<dbReference type="AlphaFoldDB" id="A0AA48I1K4"/>
<evidence type="ECO:0000256" key="2">
    <source>
        <dbReference type="ARBA" id="ARBA00008488"/>
    </source>
</evidence>
<feature type="transmembrane region" description="Helical" evidence="7">
    <location>
        <begin position="141"/>
        <end position="158"/>
    </location>
</feature>
<comment type="subcellular location">
    <subcellularLocation>
        <location evidence="1">Endomembrane system</location>
        <topology evidence="1">Multi-pass membrane protein</topology>
    </subcellularLocation>
</comment>
<evidence type="ECO:0000313" key="8">
    <source>
        <dbReference type="EMBL" id="BED92087.1"/>
    </source>
</evidence>
<dbReference type="GO" id="GO:0016020">
    <property type="term" value="C:membrane"/>
    <property type="evidence" value="ECO:0007669"/>
    <property type="project" value="InterPro"/>
</dbReference>
<dbReference type="EMBL" id="AP027924">
    <property type="protein sequence ID" value="BED92087.1"/>
    <property type="molecule type" value="Genomic_DNA"/>
</dbReference>
<feature type="binding site" evidence="6">
    <location>
        <position position="201"/>
    </location>
    <ligand>
        <name>Zn(2+)</name>
        <dbReference type="ChEBI" id="CHEBI:29105"/>
    </ligand>
</feature>
<dbReference type="NCBIfam" id="TIGR01065">
    <property type="entry name" value="hlyIII"/>
    <property type="match status" value="1"/>
</dbReference>
<dbReference type="GO" id="GO:0046872">
    <property type="term" value="F:metal ion binding"/>
    <property type="evidence" value="ECO:0007669"/>
    <property type="project" value="UniProtKB-KW"/>
</dbReference>
<keyword evidence="6" id="KW-0479">Metal-binding</keyword>
<dbReference type="PANTHER" id="PTHR20855:SF129">
    <property type="entry name" value="HEMOLYSIN-3 HOMOLOG"/>
    <property type="match status" value="1"/>
</dbReference>
<evidence type="ECO:0000256" key="5">
    <source>
        <dbReference type="ARBA" id="ARBA00023136"/>
    </source>
</evidence>
<feature type="binding site" evidence="6">
    <location>
        <position position="197"/>
    </location>
    <ligand>
        <name>Zn(2+)</name>
        <dbReference type="ChEBI" id="CHEBI:29105"/>
    </ligand>
</feature>
<dbReference type="GO" id="GO:0012505">
    <property type="term" value="C:endomembrane system"/>
    <property type="evidence" value="ECO:0007669"/>
    <property type="project" value="UniProtKB-SubCell"/>
</dbReference>
<keyword evidence="4 7" id="KW-1133">Transmembrane helix</keyword>
<evidence type="ECO:0000256" key="4">
    <source>
        <dbReference type="ARBA" id="ARBA00022989"/>
    </source>
</evidence>
<feature type="binding site" evidence="6">
    <location>
        <position position="74"/>
    </location>
    <ligand>
        <name>Zn(2+)</name>
        <dbReference type="ChEBI" id="CHEBI:29105"/>
    </ligand>
</feature>